<dbReference type="PANTHER" id="PTHR30632:SF0">
    <property type="entry name" value="SULFATE-BINDING PROTEIN"/>
    <property type="match status" value="1"/>
</dbReference>
<evidence type="ECO:0000313" key="4">
    <source>
        <dbReference type="EMBL" id="MFC3965949.1"/>
    </source>
</evidence>
<dbReference type="EMBL" id="JBHSAX010000025">
    <property type="protein sequence ID" value="MFC3965949.1"/>
    <property type="molecule type" value="Genomic_DNA"/>
</dbReference>
<dbReference type="Pfam" id="PF13531">
    <property type="entry name" value="SBP_bac_11"/>
    <property type="match status" value="1"/>
</dbReference>
<protein>
    <submittedName>
        <fullName evidence="4">Molybdate ABC transporter substrate-binding protein</fullName>
    </submittedName>
</protein>
<organism evidence="4 5">
    <name type="scientific">Nocardia jiangsuensis</name>
    <dbReference type="NCBI Taxonomy" id="1691563"/>
    <lineage>
        <taxon>Bacteria</taxon>
        <taxon>Bacillati</taxon>
        <taxon>Actinomycetota</taxon>
        <taxon>Actinomycetes</taxon>
        <taxon>Mycobacteriales</taxon>
        <taxon>Nocardiaceae</taxon>
        <taxon>Nocardia</taxon>
    </lineage>
</organism>
<reference evidence="5" key="1">
    <citation type="journal article" date="2019" name="Int. J. Syst. Evol. Microbiol.">
        <title>The Global Catalogue of Microorganisms (GCM) 10K type strain sequencing project: providing services to taxonomists for standard genome sequencing and annotation.</title>
        <authorList>
            <consortium name="The Broad Institute Genomics Platform"/>
            <consortium name="The Broad Institute Genome Sequencing Center for Infectious Disease"/>
            <person name="Wu L."/>
            <person name="Ma J."/>
        </authorList>
    </citation>
    <scope>NUCLEOTIDE SEQUENCE [LARGE SCALE GENOMIC DNA]</scope>
    <source>
        <strain evidence="5">CGMCC 4.7330</strain>
    </source>
</reference>
<dbReference type="NCBIfam" id="TIGR01256">
    <property type="entry name" value="modA"/>
    <property type="match status" value="1"/>
</dbReference>
<gene>
    <name evidence="4" type="primary">modA</name>
    <name evidence="4" type="ORF">ACFO0B_28495</name>
</gene>
<accession>A0ABV8E1U3</accession>
<dbReference type="Proteomes" id="UP001595696">
    <property type="component" value="Unassembled WGS sequence"/>
</dbReference>
<evidence type="ECO:0000256" key="2">
    <source>
        <dbReference type="ARBA" id="ARBA00022723"/>
    </source>
</evidence>
<dbReference type="Gene3D" id="3.40.190.10">
    <property type="entry name" value="Periplasmic binding protein-like II"/>
    <property type="match status" value="2"/>
</dbReference>
<dbReference type="RefSeq" id="WP_378616282.1">
    <property type="nucleotide sequence ID" value="NZ_JBHSAX010000025.1"/>
</dbReference>
<keyword evidence="3" id="KW-0732">Signal</keyword>
<dbReference type="PIRSF" id="PIRSF004846">
    <property type="entry name" value="ModA"/>
    <property type="match status" value="1"/>
</dbReference>
<dbReference type="PANTHER" id="PTHR30632">
    <property type="entry name" value="MOLYBDATE-BINDING PERIPLASMIC PROTEIN"/>
    <property type="match status" value="1"/>
</dbReference>
<evidence type="ECO:0000256" key="3">
    <source>
        <dbReference type="ARBA" id="ARBA00022729"/>
    </source>
</evidence>
<evidence type="ECO:0000256" key="1">
    <source>
        <dbReference type="ARBA" id="ARBA00009175"/>
    </source>
</evidence>
<keyword evidence="2" id="KW-0479">Metal-binding</keyword>
<dbReference type="PROSITE" id="PS51257">
    <property type="entry name" value="PROKAR_LIPOPROTEIN"/>
    <property type="match status" value="1"/>
</dbReference>
<sequence length="253" mass="25321">MMRKLGAVVAAVAVIAGCGTEDTGSSDSVSGTVTVFAAASLTETFTDLGAQFEAAHPGVRVVYNFGASSALAQQIGQGAPADVFAAAAPRNMQQVQDGGDVTAAPVTFVRNRLEIAVPAGNPGGITGLADFGRAGPKLALCAEQVPCGAAAATVFQAAGITPQPDTREADVKAALTKVTLGEVDAALVYRTDVRAAGSKVQGIDFPEAASAVNDYPIAPLAAAPNGTAAAAFVQFVTSEQARPVFAAAGFDRP</sequence>
<dbReference type="InterPro" id="IPR050682">
    <property type="entry name" value="ModA/WtpA"/>
</dbReference>
<comment type="caution">
    <text evidence="4">The sequence shown here is derived from an EMBL/GenBank/DDBJ whole genome shotgun (WGS) entry which is preliminary data.</text>
</comment>
<name>A0ABV8E1U3_9NOCA</name>
<keyword evidence="5" id="KW-1185">Reference proteome</keyword>
<dbReference type="SUPFAM" id="SSF53850">
    <property type="entry name" value="Periplasmic binding protein-like II"/>
    <property type="match status" value="1"/>
</dbReference>
<dbReference type="InterPro" id="IPR005950">
    <property type="entry name" value="ModA"/>
</dbReference>
<evidence type="ECO:0000313" key="5">
    <source>
        <dbReference type="Proteomes" id="UP001595696"/>
    </source>
</evidence>
<comment type="similarity">
    <text evidence="1">Belongs to the bacterial solute-binding protein ModA family.</text>
</comment>
<proteinExistence type="inferred from homology"/>